<dbReference type="Proteomes" id="UP000270450">
    <property type="component" value="Segment"/>
</dbReference>
<sequence>MQHANCDREIKIYEGAKHHLQKEMDEVKKAVMKEIETWIFNRVKGYSMILLTNKMNPDNTIAVITETIPIGMQFDKVYLSTFNM</sequence>
<evidence type="ECO:0000313" key="1">
    <source>
        <dbReference type="EMBL" id="AUL80135.1"/>
    </source>
</evidence>
<accession>A0A2I6J103</accession>
<name>A0A2I6J103_VACCV</name>
<dbReference type="EMBL" id="MG012795">
    <property type="protein sequence ID" value="AUL80135.1"/>
    <property type="molecule type" value="Genomic_DNA"/>
</dbReference>
<reference evidence="1" key="1">
    <citation type="journal article" date="2018" name="Emerg. Infect. Dis.">
        <title>Ocular Vaccinia Infection in Dairy Worker, Brazil.</title>
        <authorList>
            <person name="Teixeira Lima M."/>
            <person name="Pereira Oliveira G."/>
            <person name="Bretas de Oliveira D."/>
            <person name="Mesquita Vaz S."/>
            <person name="de Souza Trindade G."/>
            <person name="Santos Abrahao J."/>
            <person name="Geessien Kroon E."/>
        </authorList>
    </citation>
    <scope>NUCLEOTIDE SEQUENCE [LARGE SCALE GENOMIC DNA]</scope>
    <source>
        <strain evidence="1">CEyV1</strain>
    </source>
</reference>
<protein>
    <submittedName>
        <fullName evidence="1">Uncharacterized protein</fullName>
    </submittedName>
</protein>
<organism evidence="1">
    <name type="scientific">Vaccinia virus</name>
    <name type="common">VACV</name>
    <name type="synonym">Orthopoxvirus vaccinia</name>
    <dbReference type="NCBI Taxonomy" id="10245"/>
    <lineage>
        <taxon>Viruses</taxon>
        <taxon>Varidnaviria</taxon>
        <taxon>Bamfordvirae</taxon>
        <taxon>Nucleocytoviricota</taxon>
        <taxon>Pokkesviricetes</taxon>
        <taxon>Chitovirales</taxon>
        <taxon>Poxviridae</taxon>
        <taxon>Chordopoxvirinae</taxon>
        <taxon>Orthopoxvirus</taxon>
    </lineage>
</organism>
<proteinExistence type="predicted"/>